<sequence length="155" mass="17076">MHSFDSFFFTSSATSLGNSNWEKYISRSINRASPSGLTIPPLVPLGFIGAHVSPALKCHGDGVLGLDNFNCYYNPNLKRAQQFLPKRAGVFVVVVFIVNSDINNAALLHKLFNIVPIIHLAHLALLHNVEPLVVGTHTRDERNGGEEKERVLVDC</sequence>
<evidence type="ECO:0000256" key="1">
    <source>
        <dbReference type="ARBA" id="ARBA00007637"/>
    </source>
</evidence>
<evidence type="ECO:0000313" key="5">
    <source>
        <dbReference type="Proteomes" id="UP001341840"/>
    </source>
</evidence>
<comment type="caution">
    <text evidence="4">The sequence shown here is derived from an EMBL/GenBank/DDBJ whole genome shotgun (WGS) entry which is preliminary data.</text>
</comment>
<keyword evidence="5" id="KW-1185">Reference proteome</keyword>
<gene>
    <name evidence="4" type="ORF">PIB30_005714</name>
</gene>
<reference evidence="4 5" key="1">
    <citation type="journal article" date="2023" name="Plants (Basel)">
        <title>Bridging the Gap: Combining Genomics and Transcriptomics Approaches to Understand Stylosanthes scabra, an Orphan Legume from the Brazilian Caatinga.</title>
        <authorList>
            <person name="Ferreira-Neto J.R.C."/>
            <person name="da Silva M.D."/>
            <person name="Binneck E."/>
            <person name="de Melo N.F."/>
            <person name="da Silva R.H."/>
            <person name="de Melo A.L.T.M."/>
            <person name="Pandolfi V."/>
            <person name="Bustamante F.O."/>
            <person name="Brasileiro-Vidal A.C."/>
            <person name="Benko-Iseppon A.M."/>
        </authorList>
    </citation>
    <scope>NUCLEOTIDE SEQUENCE [LARGE SCALE GENOMIC DNA]</scope>
    <source>
        <tissue evidence="4">Leaves</tissue>
    </source>
</reference>
<keyword evidence="2" id="KW-0520">NAD</keyword>
<dbReference type="EMBL" id="JASCZI010151046">
    <property type="protein sequence ID" value="MED6167747.1"/>
    <property type="molecule type" value="Genomic_DNA"/>
</dbReference>
<dbReference type="Proteomes" id="UP001341840">
    <property type="component" value="Unassembled WGS sequence"/>
</dbReference>
<protein>
    <submittedName>
        <fullName evidence="4">Uncharacterized protein</fullName>
    </submittedName>
</protein>
<name>A0ABU6V2T3_9FABA</name>
<comment type="similarity">
    <text evidence="1">Belongs to the NAD(P)-dependent epimerase/dehydratase family.</text>
</comment>
<evidence type="ECO:0000256" key="3">
    <source>
        <dbReference type="ARBA" id="ARBA00023235"/>
    </source>
</evidence>
<proteinExistence type="inferred from homology"/>
<dbReference type="PANTHER" id="PTHR43574">
    <property type="entry name" value="EPIMERASE-RELATED"/>
    <property type="match status" value="1"/>
</dbReference>
<evidence type="ECO:0000256" key="2">
    <source>
        <dbReference type="ARBA" id="ARBA00023027"/>
    </source>
</evidence>
<accession>A0ABU6V2T3</accession>
<dbReference type="Gene3D" id="3.40.50.720">
    <property type="entry name" value="NAD(P)-binding Rossmann-like Domain"/>
    <property type="match status" value="1"/>
</dbReference>
<organism evidence="4 5">
    <name type="scientific">Stylosanthes scabra</name>
    <dbReference type="NCBI Taxonomy" id="79078"/>
    <lineage>
        <taxon>Eukaryota</taxon>
        <taxon>Viridiplantae</taxon>
        <taxon>Streptophyta</taxon>
        <taxon>Embryophyta</taxon>
        <taxon>Tracheophyta</taxon>
        <taxon>Spermatophyta</taxon>
        <taxon>Magnoliopsida</taxon>
        <taxon>eudicotyledons</taxon>
        <taxon>Gunneridae</taxon>
        <taxon>Pentapetalae</taxon>
        <taxon>rosids</taxon>
        <taxon>fabids</taxon>
        <taxon>Fabales</taxon>
        <taxon>Fabaceae</taxon>
        <taxon>Papilionoideae</taxon>
        <taxon>50 kb inversion clade</taxon>
        <taxon>dalbergioids sensu lato</taxon>
        <taxon>Dalbergieae</taxon>
        <taxon>Pterocarpus clade</taxon>
        <taxon>Stylosanthes</taxon>
    </lineage>
</organism>
<evidence type="ECO:0000313" key="4">
    <source>
        <dbReference type="EMBL" id="MED6167747.1"/>
    </source>
</evidence>
<keyword evidence="3" id="KW-0413">Isomerase</keyword>